<keyword evidence="6 7" id="KW-1119">Modulation of host cell apoptosis by virus</keyword>
<dbReference type="InterPro" id="IPR002924">
    <property type="entry name" value="Adenovir_t-Ag_E1B_19kDa"/>
</dbReference>
<dbReference type="GO" id="GO:0033668">
    <property type="term" value="P:symbiont-mediated suppression of host apoptosis"/>
    <property type="evidence" value="ECO:0007669"/>
    <property type="project" value="UniProtKB-KW"/>
</dbReference>
<dbReference type="EMBL" id="MT815929">
    <property type="protein sequence ID" value="QRV11615.1"/>
    <property type="molecule type" value="Genomic_DNA"/>
</dbReference>
<dbReference type="InterPro" id="IPR002475">
    <property type="entry name" value="Bcl2-like"/>
</dbReference>
<sequence length="181" mass="21001">MDLLRACSTYSAFKYMMKGSTYNSGWVRRWCFPGLSEVVGTLAETHSYRFWNMMPRRHLYWDLVRRGYCTSFFEIMFRKADLSNRGRVLAYLAFVSFLLRNWPQDSVVPEADRLDLICIPAWTRMQSWQQTVTLMQEIEETQQGTGAEECTDAEQAFVEEEEEEQGGGSSPDPLTEGSMQP</sequence>
<organism evidence="9">
    <name type="scientific">Bat mastadenovirus</name>
    <dbReference type="NCBI Taxonomy" id="740971"/>
    <lineage>
        <taxon>Viruses</taxon>
        <taxon>Varidnaviria</taxon>
        <taxon>Bamfordvirae</taxon>
        <taxon>Preplasmiviricota</taxon>
        <taxon>Polisuviricotina</taxon>
        <taxon>Pharingeaviricetes</taxon>
        <taxon>Rowavirales</taxon>
        <taxon>Adenoviridae</taxon>
        <taxon>Mastadenovirus</taxon>
        <taxon>Mastadenovirus asiensse</taxon>
    </lineage>
</organism>
<name>A0A894JJY3_9ADEN</name>
<evidence type="ECO:0000256" key="3">
    <source>
        <dbReference type="ARBA" id="ARBA00022518"/>
    </source>
</evidence>
<keyword evidence="4 7" id="KW-0945">Host-virus interaction</keyword>
<dbReference type="Pfam" id="PF01691">
    <property type="entry name" value="Adeno_E1B_19K"/>
    <property type="match status" value="1"/>
</dbReference>
<reference evidence="9" key="1">
    <citation type="submission" date="2020-07" db="EMBL/GenBank/DDBJ databases">
        <authorList>
            <person name="Hardmeier I.S."/>
            <person name="Aeberhard N."/>
            <person name="Qi W."/>
            <person name="Kraettli H."/>
            <person name="Fraefel C."/>
            <person name="Kubacki J."/>
        </authorList>
    </citation>
    <scope>NUCLEOTIDE SEQUENCE</scope>
    <source>
        <strain evidence="9">PPV2/Switzerland/2019/1</strain>
    </source>
</reference>
<dbReference type="PROSITE" id="PS50062">
    <property type="entry name" value="BCL2_FAMILY"/>
    <property type="match status" value="1"/>
</dbReference>
<feature type="compositionally biased region" description="Acidic residues" evidence="8">
    <location>
        <begin position="149"/>
        <end position="165"/>
    </location>
</feature>
<keyword evidence="5 7" id="KW-1081">Inhibition of host apoptosis by viral BCL2-like protein</keyword>
<evidence type="ECO:0000256" key="2">
    <source>
        <dbReference type="ARBA" id="ARBA00013796"/>
    </source>
</evidence>
<evidence type="ECO:0000256" key="4">
    <source>
        <dbReference type="ARBA" id="ARBA00022581"/>
    </source>
</evidence>
<comment type="similarity">
    <text evidence="1 7">Belongs to the adenoviridae E1B 19 kDa protein family.</text>
</comment>
<evidence type="ECO:0000256" key="5">
    <source>
        <dbReference type="ARBA" id="ARBA00023189"/>
    </source>
</evidence>
<accession>A0A894JJY3</accession>
<evidence type="ECO:0000256" key="7">
    <source>
        <dbReference type="RuleBase" id="RU364111"/>
    </source>
</evidence>
<evidence type="ECO:0000256" key="8">
    <source>
        <dbReference type="SAM" id="MobiDB-lite"/>
    </source>
</evidence>
<evidence type="ECO:0000313" key="9">
    <source>
        <dbReference type="EMBL" id="QRV11615.1"/>
    </source>
</evidence>
<evidence type="ECO:0000256" key="6">
    <source>
        <dbReference type="ARBA" id="ARBA00023323"/>
    </source>
</evidence>
<protein>
    <recommendedName>
        <fullName evidence="2 7">E1B protein, small T-antigen</fullName>
    </recommendedName>
</protein>
<evidence type="ECO:0000256" key="1">
    <source>
        <dbReference type="ARBA" id="ARBA00010275"/>
    </source>
</evidence>
<keyword evidence="3 7" id="KW-0244">Early protein</keyword>
<proteinExistence type="inferred from homology"/>
<feature type="region of interest" description="Disordered" evidence="8">
    <location>
        <begin position="140"/>
        <end position="181"/>
    </location>
</feature>